<organism evidence="2 3">
    <name type="scientific">Emergencia timonensis</name>
    <dbReference type="NCBI Taxonomy" id="1776384"/>
    <lineage>
        <taxon>Bacteria</taxon>
        <taxon>Bacillati</taxon>
        <taxon>Bacillota</taxon>
        <taxon>Clostridia</taxon>
        <taxon>Peptostreptococcales</taxon>
        <taxon>Anaerovoracaceae</taxon>
        <taxon>Emergencia</taxon>
    </lineage>
</organism>
<dbReference type="OrthoDB" id="9804563at2"/>
<dbReference type="STRING" id="1776384.GCA_900086585_00919"/>
<name>A0A415E1R5_9FIRM</name>
<keyword evidence="3" id="KW-1185">Reference proteome</keyword>
<gene>
    <name evidence="2" type="ORF">DW099_11765</name>
</gene>
<dbReference type="InterPro" id="IPR000086">
    <property type="entry name" value="NUDIX_hydrolase_dom"/>
</dbReference>
<dbReference type="Gene3D" id="3.90.79.10">
    <property type="entry name" value="Nucleoside Triphosphate Pyrophosphohydrolase"/>
    <property type="match status" value="1"/>
</dbReference>
<dbReference type="Proteomes" id="UP000284841">
    <property type="component" value="Unassembled WGS sequence"/>
</dbReference>
<reference evidence="2 3" key="1">
    <citation type="submission" date="2018-08" db="EMBL/GenBank/DDBJ databases">
        <title>A genome reference for cultivated species of the human gut microbiota.</title>
        <authorList>
            <person name="Zou Y."/>
            <person name="Xue W."/>
            <person name="Luo G."/>
        </authorList>
    </citation>
    <scope>NUCLEOTIDE SEQUENCE [LARGE SCALE GENOMIC DNA]</scope>
    <source>
        <strain evidence="2 3">AM07-24</strain>
    </source>
</reference>
<dbReference type="AlphaFoldDB" id="A0A415E1R5"/>
<comment type="caution">
    <text evidence="2">The sequence shown here is derived from an EMBL/GenBank/DDBJ whole genome shotgun (WGS) entry which is preliminary data.</text>
</comment>
<evidence type="ECO:0000259" key="1">
    <source>
        <dbReference type="PROSITE" id="PS51462"/>
    </source>
</evidence>
<evidence type="ECO:0000313" key="3">
    <source>
        <dbReference type="Proteomes" id="UP000284841"/>
    </source>
</evidence>
<feature type="domain" description="Nudix hydrolase" evidence="1">
    <location>
        <begin position="6"/>
        <end position="141"/>
    </location>
</feature>
<evidence type="ECO:0000313" key="2">
    <source>
        <dbReference type="EMBL" id="RHJ87592.1"/>
    </source>
</evidence>
<dbReference type="EMBL" id="QRMS01000003">
    <property type="protein sequence ID" value="RHJ87592.1"/>
    <property type="molecule type" value="Genomic_DNA"/>
</dbReference>
<protein>
    <submittedName>
        <fullName evidence="2">NUDIX domain-containing protein</fullName>
    </submittedName>
</protein>
<accession>A0A415E1R5</accession>
<dbReference type="SUPFAM" id="SSF55811">
    <property type="entry name" value="Nudix"/>
    <property type="match status" value="1"/>
</dbReference>
<dbReference type="Pfam" id="PF00293">
    <property type="entry name" value="NUDIX"/>
    <property type="match status" value="1"/>
</dbReference>
<proteinExistence type="predicted"/>
<sequence>MHDEINLRNMTGIYISRGAEMLMLYRIGSRVVEPSWCGIGGHFEDHELNNPRICVLRELEEEIGLKDGSLKNLHLRYVTLRLKNGEIRQNYYYFADLKPDEEVTLISEEGKVEWIPFDKVLDRKMPLTAKFMLEHYMSIGKFTEELYSGITTETGMVFTELKEF</sequence>
<dbReference type="RefSeq" id="WP_118335961.1">
    <property type="nucleotide sequence ID" value="NZ_CALIPN010000224.1"/>
</dbReference>
<dbReference type="InterPro" id="IPR015797">
    <property type="entry name" value="NUDIX_hydrolase-like_dom_sf"/>
</dbReference>
<dbReference type="PROSITE" id="PS51462">
    <property type="entry name" value="NUDIX"/>
    <property type="match status" value="1"/>
</dbReference>